<evidence type="ECO:0000256" key="1">
    <source>
        <dbReference type="ARBA" id="ARBA00004123"/>
    </source>
</evidence>
<name>A0A2I0TB53_LIMLA</name>
<evidence type="ECO:0000259" key="7">
    <source>
        <dbReference type="PROSITE" id="PS50119"/>
    </source>
</evidence>
<dbReference type="FunFam" id="1.20.5.170:FF:000022">
    <property type="entry name" value="Tripartite motif containing 55"/>
    <property type="match status" value="1"/>
</dbReference>
<gene>
    <name evidence="8" type="ORF">llap_18673</name>
</gene>
<sequence>MCEEHEDERINIYCLNCEMPTCSLCKVFGAHKDCQVAPLTNVYQRQKECCRRQKEQLCEKFDYLYSVLEERKNEMTQIITRTQEEKLEHVRSLMKKYADHLEAVSKLVESGIQFMEEPEMAVFLQV</sequence>
<dbReference type="GO" id="GO:0005737">
    <property type="term" value="C:cytoplasm"/>
    <property type="evidence" value="ECO:0007669"/>
    <property type="project" value="TreeGrafter"/>
</dbReference>
<evidence type="ECO:0000256" key="6">
    <source>
        <dbReference type="PROSITE-ProRule" id="PRU00024"/>
    </source>
</evidence>
<dbReference type="GO" id="GO:0005634">
    <property type="term" value="C:nucleus"/>
    <property type="evidence" value="ECO:0007669"/>
    <property type="project" value="UniProtKB-SubCell"/>
</dbReference>
<dbReference type="AlphaFoldDB" id="A0A2I0TB53"/>
<dbReference type="InterPro" id="IPR000315">
    <property type="entry name" value="Znf_B-box"/>
</dbReference>
<protein>
    <submittedName>
        <fullName evidence="8">Tripartite motif-containing protein 55</fullName>
    </submittedName>
</protein>
<proteinExistence type="predicted"/>
<comment type="subcellular location">
    <subcellularLocation>
        <location evidence="1">Nucleus</location>
    </subcellularLocation>
</comment>
<keyword evidence="2" id="KW-0808">Transferase</keyword>
<dbReference type="GO" id="GO:0008270">
    <property type="term" value="F:zinc ion binding"/>
    <property type="evidence" value="ECO:0007669"/>
    <property type="project" value="UniProtKB-KW"/>
</dbReference>
<reference evidence="9" key="2">
    <citation type="submission" date="2017-12" db="EMBL/GenBank/DDBJ databases">
        <title>Genome sequence of the Bar-tailed Godwit (Limosa lapponica baueri).</title>
        <authorList>
            <person name="Lima N.C.B."/>
            <person name="Parody-Merino A.M."/>
            <person name="Battley P.F."/>
            <person name="Fidler A.E."/>
            <person name="Prosdocimi F."/>
        </authorList>
    </citation>
    <scope>NUCLEOTIDE SEQUENCE [LARGE SCALE GENOMIC DNA]</scope>
</reference>
<keyword evidence="4" id="KW-0862">Zinc</keyword>
<evidence type="ECO:0000313" key="8">
    <source>
        <dbReference type="EMBL" id="PKU31023.1"/>
    </source>
</evidence>
<organism evidence="8 9">
    <name type="scientific">Limosa lapponica baueri</name>
    <dbReference type="NCBI Taxonomy" id="1758121"/>
    <lineage>
        <taxon>Eukaryota</taxon>
        <taxon>Metazoa</taxon>
        <taxon>Chordata</taxon>
        <taxon>Craniata</taxon>
        <taxon>Vertebrata</taxon>
        <taxon>Euteleostomi</taxon>
        <taxon>Archelosauria</taxon>
        <taxon>Archosauria</taxon>
        <taxon>Dinosauria</taxon>
        <taxon>Saurischia</taxon>
        <taxon>Theropoda</taxon>
        <taxon>Coelurosauria</taxon>
        <taxon>Aves</taxon>
        <taxon>Neognathae</taxon>
        <taxon>Neoaves</taxon>
        <taxon>Charadriiformes</taxon>
        <taxon>Scolopacidae</taxon>
        <taxon>Limosa</taxon>
    </lineage>
</organism>
<dbReference type="InterPro" id="IPR050617">
    <property type="entry name" value="E3_ligase_FN3/SPRY"/>
</dbReference>
<dbReference type="EMBL" id="KZ513544">
    <property type="protein sequence ID" value="PKU31023.1"/>
    <property type="molecule type" value="Genomic_DNA"/>
</dbReference>
<keyword evidence="5" id="KW-0539">Nucleus</keyword>
<keyword evidence="3 6" id="KW-0479">Metal-binding</keyword>
<dbReference type="Proteomes" id="UP000233556">
    <property type="component" value="Unassembled WGS sequence"/>
</dbReference>
<keyword evidence="9" id="KW-1185">Reference proteome</keyword>
<dbReference type="GO" id="GO:0070507">
    <property type="term" value="P:regulation of microtubule cytoskeleton organization"/>
    <property type="evidence" value="ECO:0007669"/>
    <property type="project" value="TreeGrafter"/>
</dbReference>
<evidence type="ECO:0000256" key="5">
    <source>
        <dbReference type="ARBA" id="ARBA00023242"/>
    </source>
</evidence>
<keyword evidence="3 6" id="KW-0863">Zinc-finger</keyword>
<dbReference type="PANTHER" id="PTHR24099">
    <property type="entry name" value="E3 UBIQUITIN-PROTEIN LIGASE TRIM36-RELATED"/>
    <property type="match status" value="1"/>
</dbReference>
<evidence type="ECO:0000256" key="4">
    <source>
        <dbReference type="ARBA" id="ARBA00022833"/>
    </source>
</evidence>
<dbReference type="Gene3D" id="1.20.5.170">
    <property type="match status" value="1"/>
</dbReference>
<dbReference type="OrthoDB" id="5351233at2759"/>
<dbReference type="PANTHER" id="PTHR24099:SF17">
    <property type="entry name" value="TRIPARTITE MOTIF CONTAINING 55"/>
    <property type="match status" value="1"/>
</dbReference>
<dbReference type="SMART" id="SM00336">
    <property type="entry name" value="BBOX"/>
    <property type="match status" value="1"/>
</dbReference>
<reference evidence="9" key="1">
    <citation type="submission" date="2017-11" db="EMBL/GenBank/DDBJ databases">
        <authorList>
            <person name="Lima N.C."/>
            <person name="Parody-Merino A.M."/>
            <person name="Battley P.F."/>
            <person name="Fidler A.E."/>
            <person name="Prosdocimi F."/>
        </authorList>
    </citation>
    <scope>NUCLEOTIDE SEQUENCE [LARGE SCALE GENOMIC DNA]</scope>
</reference>
<feature type="domain" description="B box-type" evidence="7">
    <location>
        <begin position="1"/>
        <end position="39"/>
    </location>
</feature>
<evidence type="ECO:0000256" key="2">
    <source>
        <dbReference type="ARBA" id="ARBA00022679"/>
    </source>
</evidence>
<accession>A0A2I0TB53</accession>
<dbReference type="GO" id="GO:0016740">
    <property type="term" value="F:transferase activity"/>
    <property type="evidence" value="ECO:0007669"/>
    <property type="project" value="UniProtKB-KW"/>
</dbReference>
<dbReference type="Gene3D" id="3.30.160.60">
    <property type="entry name" value="Classic Zinc Finger"/>
    <property type="match status" value="1"/>
</dbReference>
<dbReference type="Pfam" id="PF00643">
    <property type="entry name" value="zf-B_box"/>
    <property type="match status" value="1"/>
</dbReference>
<evidence type="ECO:0000256" key="3">
    <source>
        <dbReference type="ARBA" id="ARBA00022771"/>
    </source>
</evidence>
<dbReference type="SUPFAM" id="SSF57845">
    <property type="entry name" value="B-box zinc-binding domain"/>
    <property type="match status" value="1"/>
</dbReference>
<dbReference type="PROSITE" id="PS50119">
    <property type="entry name" value="ZF_BBOX"/>
    <property type="match status" value="1"/>
</dbReference>
<evidence type="ECO:0000313" key="9">
    <source>
        <dbReference type="Proteomes" id="UP000233556"/>
    </source>
</evidence>